<organism evidence="1 2">
    <name type="scientific">Siphonobacter aquaeclarae</name>
    <dbReference type="NCBI Taxonomy" id="563176"/>
    <lineage>
        <taxon>Bacteria</taxon>
        <taxon>Pseudomonadati</taxon>
        <taxon>Bacteroidota</taxon>
        <taxon>Cytophagia</taxon>
        <taxon>Cytophagales</taxon>
        <taxon>Cytophagaceae</taxon>
        <taxon>Siphonobacter</taxon>
    </lineage>
</organism>
<protein>
    <recommendedName>
        <fullName evidence="3">DUF4374 domain-containing protein</fullName>
    </recommendedName>
</protein>
<accession>A0A1G9R8K2</accession>
<sequence>MKKVHAVLAAAIAMGFSACKSDSDKVNPDDLTDGNSTYVLALTADGSASESTDYILQTKDLMTGVLSPVGQGIEQKSYRMYEQIGKTLLSITYQGTNVVPGYTLNQAGLLTKKNGEFSILRLHARNPINDSLMVGMYVPRDGTAEATVYEINANQMKVTREAKVNVFQAAGNGKEWAYFNDARVIGNKLWAPFFQIKNSSFETAYADTAYVAVYSYPGLKLEKVLKDARTGAIGVYAGNDALSLTENGDMYTYSPTAIASGSAPTTKPSAVMRIKNGTTEFDKDYFFNIEQVTGGYKIASMKYVGSGKALAQIYSFKDHTAADKWTTRDVRLAVLDLNAKTVAYVTDVPLHTGGMKYSSIVENGNVYIQIKNNDGVFIYKVDIAAAKGTKGAQVQGKSVMGFFKMSK</sequence>
<keyword evidence="2" id="KW-1185">Reference proteome</keyword>
<dbReference type="STRING" id="563176.SAMN04488090_2792"/>
<dbReference type="EMBL" id="FNGS01000005">
    <property type="protein sequence ID" value="SDM19616.1"/>
    <property type="molecule type" value="Genomic_DNA"/>
</dbReference>
<dbReference type="PROSITE" id="PS51257">
    <property type="entry name" value="PROKAR_LIPOPROTEIN"/>
    <property type="match status" value="1"/>
</dbReference>
<dbReference type="Proteomes" id="UP000198901">
    <property type="component" value="Unassembled WGS sequence"/>
</dbReference>
<gene>
    <name evidence="1" type="ORF">SAMN04488090_2792</name>
</gene>
<proteinExistence type="predicted"/>
<dbReference type="InterPro" id="IPR025401">
    <property type="entry name" value="DUF4374"/>
</dbReference>
<reference evidence="1 2" key="1">
    <citation type="submission" date="2016-10" db="EMBL/GenBank/DDBJ databases">
        <authorList>
            <person name="de Groot N.N."/>
        </authorList>
    </citation>
    <scope>NUCLEOTIDE SEQUENCE [LARGE SCALE GENOMIC DNA]</scope>
    <source>
        <strain evidence="1 2">DSM 21668</strain>
    </source>
</reference>
<evidence type="ECO:0000313" key="1">
    <source>
        <dbReference type="EMBL" id="SDM19616.1"/>
    </source>
</evidence>
<dbReference type="AlphaFoldDB" id="A0A1G9R8K2"/>
<name>A0A1G9R8K2_9BACT</name>
<dbReference type="Pfam" id="PF14298">
    <property type="entry name" value="DUF4374"/>
    <property type="match status" value="1"/>
</dbReference>
<dbReference type="RefSeq" id="WP_093203249.1">
    <property type="nucleotide sequence ID" value="NZ_FNGS01000005.1"/>
</dbReference>
<dbReference type="OrthoDB" id="738440at2"/>
<evidence type="ECO:0000313" key="2">
    <source>
        <dbReference type="Proteomes" id="UP000198901"/>
    </source>
</evidence>
<evidence type="ECO:0008006" key="3">
    <source>
        <dbReference type="Google" id="ProtNLM"/>
    </source>
</evidence>